<dbReference type="GO" id="GO:0043190">
    <property type="term" value="C:ATP-binding cassette (ABC) transporter complex"/>
    <property type="evidence" value="ECO:0007669"/>
    <property type="project" value="InterPro"/>
</dbReference>
<dbReference type="GO" id="GO:0042597">
    <property type="term" value="C:periplasmic space"/>
    <property type="evidence" value="ECO:0007669"/>
    <property type="project" value="UniProtKB-ARBA"/>
</dbReference>
<dbReference type="InterPro" id="IPR000914">
    <property type="entry name" value="SBP_5_dom"/>
</dbReference>
<dbReference type="AlphaFoldDB" id="A0A6A8MG91"/>
<keyword evidence="9" id="KW-1185">Reference proteome</keyword>
<accession>A0A6A8MG91</accession>
<dbReference type="CDD" id="cd08504">
    <property type="entry name" value="PBP2_OppA"/>
    <property type="match status" value="1"/>
</dbReference>
<evidence type="ECO:0000256" key="3">
    <source>
        <dbReference type="ARBA" id="ARBA00022448"/>
    </source>
</evidence>
<dbReference type="InterPro" id="IPR039424">
    <property type="entry name" value="SBP_5"/>
</dbReference>
<keyword evidence="3" id="KW-0813">Transport</keyword>
<dbReference type="EMBL" id="VUMX01000041">
    <property type="protein sequence ID" value="MST87864.1"/>
    <property type="molecule type" value="Genomic_DNA"/>
</dbReference>
<gene>
    <name evidence="8" type="ORF">FYJ62_09655</name>
</gene>
<protein>
    <submittedName>
        <fullName evidence="8">Peptide ABC transporter substrate-binding protein</fullName>
    </submittedName>
</protein>
<dbReference type="PANTHER" id="PTHR30290">
    <property type="entry name" value="PERIPLASMIC BINDING COMPONENT OF ABC TRANSPORTER"/>
    <property type="match status" value="1"/>
</dbReference>
<dbReference type="InterPro" id="IPR023765">
    <property type="entry name" value="SBP_5_CS"/>
</dbReference>
<evidence type="ECO:0000313" key="9">
    <source>
        <dbReference type="Proteomes" id="UP000438120"/>
    </source>
</evidence>
<feature type="signal peptide" evidence="6">
    <location>
        <begin position="1"/>
        <end position="21"/>
    </location>
</feature>
<dbReference type="Gene3D" id="3.40.190.10">
    <property type="entry name" value="Periplasmic binding protein-like II"/>
    <property type="match status" value="1"/>
</dbReference>
<dbReference type="InterPro" id="IPR030678">
    <property type="entry name" value="Peptide/Ni-bd"/>
</dbReference>
<sequence>MNKGKSFLGGAAVLLSAAALAGCGSSSAKTSADQKLNWMEESELSTIDGSKILDNTSFNQVNNVMEGIYTLGKNAKVVNALATKTENSKDGKTWTFTLRKNAKWSNGDPVTAKDFVFSWRRTVSPSTGSEYSYLFSGIKNADAIVAGKKAASSLGIKAVGKYKLVVTLERRIPYFKLLMAFPLFFPQNETAVKKYGAKYGTSSKYMVYNGPFVMKGWTGSSLSWKLVKNPHYWDKKDVKLNQINYSVQKSASTAYNLYQDGKLDGAYLDTQAAKQLKHNKAYTVRKLAETEYLQFNLKKYQKFRSANLRRGISMAINRADLTSSLGASYKAATTFTSNGLTTVNGQDFTKLAANATTKKYTSYDNKMANEYFAKGLKEVGLKKLSFTLLSTDDDTSKKLAEFVQSQLETNLGGKISVKVQSIPTKTKLNRVLAGNFECTLSGWIADYADPITFLDCETTGNSYNYGKWSSKTYDKLIADSKTTSSNTKRMQDLAKAEITLITDQGVTPLDQHGEAWMVNPKVKGIIYNTAGVCYSFKNAYIAN</sequence>
<keyword evidence="5" id="KW-0653">Protein transport</keyword>
<keyword evidence="4 6" id="KW-0732">Signal</keyword>
<dbReference type="PROSITE" id="PS51257">
    <property type="entry name" value="PROKAR_LIPOPROTEIN"/>
    <property type="match status" value="1"/>
</dbReference>
<evidence type="ECO:0000256" key="6">
    <source>
        <dbReference type="SAM" id="SignalP"/>
    </source>
</evidence>
<dbReference type="PROSITE" id="PS01040">
    <property type="entry name" value="SBP_BACTERIAL_5"/>
    <property type="match status" value="1"/>
</dbReference>
<dbReference type="Gene3D" id="3.10.105.10">
    <property type="entry name" value="Dipeptide-binding Protein, Domain 3"/>
    <property type="match status" value="1"/>
</dbReference>
<proteinExistence type="inferred from homology"/>
<dbReference type="Gene3D" id="3.90.76.10">
    <property type="entry name" value="Dipeptide-binding Protein, Domain 1"/>
    <property type="match status" value="1"/>
</dbReference>
<dbReference type="OrthoDB" id="403896at2"/>
<evidence type="ECO:0000313" key="8">
    <source>
        <dbReference type="EMBL" id="MST87864.1"/>
    </source>
</evidence>
<evidence type="ECO:0000256" key="2">
    <source>
        <dbReference type="ARBA" id="ARBA00005695"/>
    </source>
</evidence>
<evidence type="ECO:0000256" key="4">
    <source>
        <dbReference type="ARBA" id="ARBA00022729"/>
    </source>
</evidence>
<dbReference type="PANTHER" id="PTHR30290:SF10">
    <property type="entry name" value="PERIPLASMIC OLIGOPEPTIDE-BINDING PROTEIN-RELATED"/>
    <property type="match status" value="1"/>
</dbReference>
<dbReference type="SUPFAM" id="SSF53850">
    <property type="entry name" value="Periplasmic binding protein-like II"/>
    <property type="match status" value="1"/>
</dbReference>
<organism evidence="8 9">
    <name type="scientific">Lactobacillus porci</name>
    <dbReference type="NCBI Taxonomy" id="2012477"/>
    <lineage>
        <taxon>Bacteria</taxon>
        <taxon>Bacillati</taxon>
        <taxon>Bacillota</taxon>
        <taxon>Bacilli</taxon>
        <taxon>Lactobacillales</taxon>
        <taxon>Lactobacillaceae</taxon>
        <taxon>Lactobacillus</taxon>
    </lineage>
</organism>
<reference evidence="8 9" key="1">
    <citation type="submission" date="2019-08" db="EMBL/GenBank/DDBJ databases">
        <title>In-depth cultivation of the pig gut microbiome towards novel bacterial diversity and tailored functional studies.</title>
        <authorList>
            <person name="Wylensek D."/>
            <person name="Hitch T.C.A."/>
            <person name="Clavel T."/>
        </authorList>
    </citation>
    <scope>NUCLEOTIDE SEQUENCE [LARGE SCALE GENOMIC DNA]</scope>
    <source>
        <strain evidence="8 9">Bifido-178-WT-2B</strain>
    </source>
</reference>
<keyword evidence="5" id="KW-0571">Peptide transport</keyword>
<evidence type="ECO:0000256" key="1">
    <source>
        <dbReference type="ARBA" id="ARBA00004193"/>
    </source>
</evidence>
<comment type="similarity">
    <text evidence="2">Belongs to the bacterial solute-binding protein 5 family.</text>
</comment>
<feature type="domain" description="Solute-binding protein family 5" evidence="7">
    <location>
        <begin position="76"/>
        <end position="455"/>
    </location>
</feature>
<comment type="caution">
    <text evidence="8">The sequence shown here is derived from an EMBL/GenBank/DDBJ whole genome shotgun (WGS) entry which is preliminary data.</text>
</comment>
<dbReference type="Proteomes" id="UP000438120">
    <property type="component" value="Unassembled WGS sequence"/>
</dbReference>
<dbReference type="RefSeq" id="WP_154549471.1">
    <property type="nucleotide sequence ID" value="NZ_VUMX01000041.1"/>
</dbReference>
<dbReference type="FunFam" id="3.90.76.10:FF:000001">
    <property type="entry name" value="Oligopeptide ABC transporter substrate-binding protein"/>
    <property type="match status" value="1"/>
</dbReference>
<dbReference type="PIRSF" id="PIRSF002741">
    <property type="entry name" value="MppA"/>
    <property type="match status" value="1"/>
</dbReference>
<dbReference type="GO" id="GO:0015833">
    <property type="term" value="P:peptide transport"/>
    <property type="evidence" value="ECO:0007669"/>
    <property type="project" value="UniProtKB-KW"/>
</dbReference>
<dbReference type="Pfam" id="PF00496">
    <property type="entry name" value="SBP_bac_5"/>
    <property type="match status" value="1"/>
</dbReference>
<comment type="subcellular location">
    <subcellularLocation>
        <location evidence="1">Cell membrane</location>
        <topology evidence="1">Lipid-anchor</topology>
    </subcellularLocation>
</comment>
<name>A0A6A8MG91_9LACO</name>
<evidence type="ECO:0000259" key="7">
    <source>
        <dbReference type="Pfam" id="PF00496"/>
    </source>
</evidence>
<feature type="chain" id="PRO_5038752278" evidence="6">
    <location>
        <begin position="22"/>
        <end position="543"/>
    </location>
</feature>
<dbReference type="GO" id="GO:1904680">
    <property type="term" value="F:peptide transmembrane transporter activity"/>
    <property type="evidence" value="ECO:0007669"/>
    <property type="project" value="TreeGrafter"/>
</dbReference>
<evidence type="ECO:0000256" key="5">
    <source>
        <dbReference type="ARBA" id="ARBA00022856"/>
    </source>
</evidence>